<feature type="compositionally biased region" description="Polar residues" evidence="2">
    <location>
        <begin position="45"/>
        <end position="55"/>
    </location>
</feature>
<dbReference type="InterPro" id="IPR036908">
    <property type="entry name" value="RlpA-like_sf"/>
</dbReference>
<dbReference type="InterPro" id="IPR051477">
    <property type="entry name" value="Expansin_CellWall"/>
</dbReference>
<gene>
    <name evidence="4" type="ORF">B0H63DRAFT_468273</name>
</gene>
<evidence type="ECO:0000313" key="5">
    <source>
        <dbReference type="Proteomes" id="UP001285441"/>
    </source>
</evidence>
<sequence length="301" mass="32613">MAAPQPLPPTQQEPERIHYLPEWETPTHPPKRSLFSRLAGPKTPSRWSQPASASPNHAGVFPAAHAHDAAAAQKEMAFHDRSDTHILPTTTSRSSATGAPVIFGGGAAATPHTRKKTFRNRFDTALPPYRRYCCGLSRHSLLLFVVLPLTLLILLAFCLGLGLGLRNKPSSDSTNPADIPLRSKGLDKVYTGDLTYYGPALGACGWTSSENDTICAVAHSLFDASALPGQTNPNLNPLCGKRIRVTRDYTEASKGVMTVDVMVVDRCVGCQPTDLDLSPVVFNNLAPETKGRVQGSWHWLD</sequence>
<evidence type="ECO:0000313" key="4">
    <source>
        <dbReference type="EMBL" id="KAK3386719.1"/>
    </source>
</evidence>
<keyword evidence="5" id="KW-1185">Reference proteome</keyword>
<accession>A0AAE0NS69</accession>
<dbReference type="Proteomes" id="UP001285441">
    <property type="component" value="Unassembled WGS sequence"/>
</dbReference>
<dbReference type="Gene3D" id="2.40.40.10">
    <property type="entry name" value="RlpA-like domain"/>
    <property type="match status" value="1"/>
</dbReference>
<dbReference type="SUPFAM" id="SSF50685">
    <property type="entry name" value="Barwin-like endoglucanases"/>
    <property type="match status" value="1"/>
</dbReference>
<evidence type="ECO:0000256" key="1">
    <source>
        <dbReference type="ARBA" id="ARBA00022729"/>
    </source>
</evidence>
<protein>
    <submittedName>
        <fullName evidence="4">RlpA-like double-psi beta-barrel-protein domain-containing protein-containing protein</fullName>
    </submittedName>
</protein>
<reference evidence="4" key="1">
    <citation type="journal article" date="2023" name="Mol. Phylogenet. Evol.">
        <title>Genome-scale phylogeny and comparative genomics of the fungal order Sordariales.</title>
        <authorList>
            <person name="Hensen N."/>
            <person name="Bonometti L."/>
            <person name="Westerberg I."/>
            <person name="Brannstrom I.O."/>
            <person name="Guillou S."/>
            <person name="Cros-Aarteil S."/>
            <person name="Calhoun S."/>
            <person name="Haridas S."/>
            <person name="Kuo A."/>
            <person name="Mondo S."/>
            <person name="Pangilinan J."/>
            <person name="Riley R."/>
            <person name="LaButti K."/>
            <person name="Andreopoulos B."/>
            <person name="Lipzen A."/>
            <person name="Chen C."/>
            <person name="Yan M."/>
            <person name="Daum C."/>
            <person name="Ng V."/>
            <person name="Clum A."/>
            <person name="Steindorff A."/>
            <person name="Ohm R.A."/>
            <person name="Martin F."/>
            <person name="Silar P."/>
            <person name="Natvig D.O."/>
            <person name="Lalanne C."/>
            <person name="Gautier V."/>
            <person name="Ament-Velasquez S.L."/>
            <person name="Kruys A."/>
            <person name="Hutchinson M.I."/>
            <person name="Powell A.J."/>
            <person name="Barry K."/>
            <person name="Miller A.N."/>
            <person name="Grigoriev I.V."/>
            <person name="Debuchy R."/>
            <person name="Gladieux P."/>
            <person name="Hiltunen Thoren M."/>
            <person name="Johannesson H."/>
        </authorList>
    </citation>
    <scope>NUCLEOTIDE SEQUENCE</scope>
    <source>
        <strain evidence="4">CBS 232.78</strain>
    </source>
</reference>
<feature type="region of interest" description="Disordered" evidence="2">
    <location>
        <begin position="1"/>
        <end position="59"/>
    </location>
</feature>
<feature type="compositionally biased region" description="Polar residues" evidence="2">
    <location>
        <begin position="87"/>
        <end position="97"/>
    </location>
</feature>
<proteinExistence type="predicted"/>
<dbReference type="EMBL" id="JAULSW010000003">
    <property type="protein sequence ID" value="KAK3386719.1"/>
    <property type="molecule type" value="Genomic_DNA"/>
</dbReference>
<keyword evidence="1" id="KW-0732">Signal</keyword>
<keyword evidence="3" id="KW-0472">Membrane</keyword>
<name>A0AAE0NS69_9PEZI</name>
<keyword evidence="3" id="KW-0812">Transmembrane</keyword>
<reference evidence="4" key="2">
    <citation type="submission" date="2023-06" db="EMBL/GenBank/DDBJ databases">
        <authorList>
            <consortium name="Lawrence Berkeley National Laboratory"/>
            <person name="Haridas S."/>
            <person name="Hensen N."/>
            <person name="Bonometti L."/>
            <person name="Westerberg I."/>
            <person name="Brannstrom I.O."/>
            <person name="Guillou S."/>
            <person name="Cros-Aarteil S."/>
            <person name="Calhoun S."/>
            <person name="Kuo A."/>
            <person name="Mondo S."/>
            <person name="Pangilinan J."/>
            <person name="Riley R."/>
            <person name="LaButti K."/>
            <person name="Andreopoulos B."/>
            <person name="Lipzen A."/>
            <person name="Chen C."/>
            <person name="Yanf M."/>
            <person name="Daum C."/>
            <person name="Ng V."/>
            <person name="Clum A."/>
            <person name="Steindorff A."/>
            <person name="Ohm R."/>
            <person name="Martin F."/>
            <person name="Silar P."/>
            <person name="Natvig D."/>
            <person name="Lalanne C."/>
            <person name="Gautier V."/>
            <person name="Ament-velasquez S.L."/>
            <person name="Kruys A."/>
            <person name="Hutchinson M.I."/>
            <person name="Powell A.J."/>
            <person name="Barry K."/>
            <person name="Miller A.N."/>
            <person name="Grigoriev I.V."/>
            <person name="Debuchy R."/>
            <person name="Gladieux P."/>
            <person name="Thoren M.H."/>
            <person name="Johannesson H."/>
        </authorList>
    </citation>
    <scope>NUCLEOTIDE SEQUENCE</scope>
    <source>
        <strain evidence="4">CBS 232.78</strain>
    </source>
</reference>
<evidence type="ECO:0000256" key="2">
    <source>
        <dbReference type="SAM" id="MobiDB-lite"/>
    </source>
</evidence>
<comment type="caution">
    <text evidence="4">The sequence shown here is derived from an EMBL/GenBank/DDBJ whole genome shotgun (WGS) entry which is preliminary data.</text>
</comment>
<feature type="region of interest" description="Disordered" evidence="2">
    <location>
        <begin position="85"/>
        <end position="111"/>
    </location>
</feature>
<dbReference type="CDD" id="cd22191">
    <property type="entry name" value="DPBB_RlpA_EXP_N-like"/>
    <property type="match status" value="1"/>
</dbReference>
<dbReference type="AlphaFoldDB" id="A0AAE0NS69"/>
<evidence type="ECO:0000256" key="3">
    <source>
        <dbReference type="SAM" id="Phobius"/>
    </source>
</evidence>
<dbReference type="PANTHER" id="PTHR31836">
    <property type="match status" value="1"/>
</dbReference>
<keyword evidence="3" id="KW-1133">Transmembrane helix</keyword>
<dbReference type="PANTHER" id="PTHR31836:SF28">
    <property type="entry name" value="SRCR DOMAIN-CONTAINING PROTEIN-RELATED"/>
    <property type="match status" value="1"/>
</dbReference>
<feature type="transmembrane region" description="Helical" evidence="3">
    <location>
        <begin position="141"/>
        <end position="165"/>
    </location>
</feature>
<organism evidence="4 5">
    <name type="scientific">Podospora didyma</name>
    <dbReference type="NCBI Taxonomy" id="330526"/>
    <lineage>
        <taxon>Eukaryota</taxon>
        <taxon>Fungi</taxon>
        <taxon>Dikarya</taxon>
        <taxon>Ascomycota</taxon>
        <taxon>Pezizomycotina</taxon>
        <taxon>Sordariomycetes</taxon>
        <taxon>Sordariomycetidae</taxon>
        <taxon>Sordariales</taxon>
        <taxon>Podosporaceae</taxon>
        <taxon>Podospora</taxon>
    </lineage>
</organism>
<feature type="compositionally biased region" description="Pro residues" evidence="2">
    <location>
        <begin position="1"/>
        <end position="11"/>
    </location>
</feature>